<feature type="domain" description="NAD(P)-binding" evidence="3">
    <location>
        <begin position="9"/>
        <end position="212"/>
    </location>
</feature>
<evidence type="ECO:0000259" key="3">
    <source>
        <dbReference type="Pfam" id="PF13460"/>
    </source>
</evidence>
<name>A0AAD7HBK0_9AGAR</name>
<comment type="similarity">
    <text evidence="1">Belongs to the avfA family.</text>
</comment>
<dbReference type="SUPFAM" id="SSF51735">
    <property type="entry name" value="NAD(P)-binding Rossmann-fold domains"/>
    <property type="match status" value="1"/>
</dbReference>
<dbReference type="Gene3D" id="3.40.50.720">
    <property type="entry name" value="NAD(P)-binding Rossmann-like Domain"/>
    <property type="match status" value="1"/>
</dbReference>
<evidence type="ECO:0000256" key="1">
    <source>
        <dbReference type="ARBA" id="ARBA00038376"/>
    </source>
</evidence>
<accession>A0AAD7HBK0</accession>
<evidence type="ECO:0000313" key="4">
    <source>
        <dbReference type="EMBL" id="KAJ7716593.1"/>
    </source>
</evidence>
<dbReference type="GO" id="GO:0042602">
    <property type="term" value="F:riboflavin reductase (NADPH) activity"/>
    <property type="evidence" value="ECO:0007669"/>
    <property type="project" value="TreeGrafter"/>
</dbReference>
<comment type="caution">
    <text evidence="4">The sequence shown here is derived from an EMBL/GenBank/DDBJ whole genome shotgun (WGS) entry which is preliminary data.</text>
</comment>
<dbReference type="GO" id="GO:0004074">
    <property type="term" value="F:biliverdin reductase [NAD(P)H] activity"/>
    <property type="evidence" value="ECO:0007669"/>
    <property type="project" value="TreeGrafter"/>
</dbReference>
<gene>
    <name evidence="4" type="ORF">DFH07DRAFT_973876</name>
</gene>
<feature type="signal peptide" evidence="2">
    <location>
        <begin position="1"/>
        <end position="24"/>
    </location>
</feature>
<feature type="chain" id="PRO_5041973573" description="NAD(P)-binding domain-containing protein" evidence="2">
    <location>
        <begin position="25"/>
        <end position="226"/>
    </location>
</feature>
<dbReference type="PANTHER" id="PTHR43355:SF2">
    <property type="entry name" value="FLAVIN REDUCTASE (NADPH)"/>
    <property type="match status" value="1"/>
</dbReference>
<dbReference type="EMBL" id="JARJLG010000330">
    <property type="protein sequence ID" value="KAJ7716593.1"/>
    <property type="molecule type" value="Genomic_DNA"/>
</dbReference>
<dbReference type="InterPro" id="IPR016040">
    <property type="entry name" value="NAD(P)-bd_dom"/>
</dbReference>
<dbReference type="Pfam" id="PF13460">
    <property type="entry name" value="NAD_binding_10"/>
    <property type="match status" value="1"/>
</dbReference>
<dbReference type="InterPro" id="IPR051606">
    <property type="entry name" value="Polyketide_Oxido-like"/>
</dbReference>
<keyword evidence="5" id="KW-1185">Reference proteome</keyword>
<dbReference type="PANTHER" id="PTHR43355">
    <property type="entry name" value="FLAVIN REDUCTASE (NADPH)"/>
    <property type="match status" value="1"/>
</dbReference>
<organism evidence="4 5">
    <name type="scientific">Mycena maculata</name>
    <dbReference type="NCBI Taxonomy" id="230809"/>
    <lineage>
        <taxon>Eukaryota</taxon>
        <taxon>Fungi</taxon>
        <taxon>Dikarya</taxon>
        <taxon>Basidiomycota</taxon>
        <taxon>Agaricomycotina</taxon>
        <taxon>Agaricomycetes</taxon>
        <taxon>Agaricomycetidae</taxon>
        <taxon>Agaricales</taxon>
        <taxon>Marasmiineae</taxon>
        <taxon>Mycenaceae</taxon>
        <taxon>Mycena</taxon>
    </lineage>
</organism>
<evidence type="ECO:0000313" key="5">
    <source>
        <dbReference type="Proteomes" id="UP001215280"/>
    </source>
</evidence>
<protein>
    <recommendedName>
        <fullName evidence="3">NAD(P)-binding domain-containing protein</fullName>
    </recommendedName>
</protein>
<proteinExistence type="inferred from homology"/>
<evidence type="ECO:0000256" key="2">
    <source>
        <dbReference type="SAM" id="SignalP"/>
    </source>
</evidence>
<dbReference type="AlphaFoldDB" id="A0AAD7HBK0"/>
<sequence length="226" mass="24006">MSVSILLLGATGASGLAFIQAALSQPNPPKLTLYVRSRAKLPAGIEGQTRVVEGSLTDKDALLKAMDGVDTVVSVLGAYITLSAFVFRTTTTPIADSFPHILAAMRAKGAKRIFALSTPSFSPDPAEVFPLKWKVMGAMPKIVVPQGNAEMVAIGKAVSAADDLDWTVFRVPHLTDESADLPVAAGLLGPEYKGTGDLSRPSMAKWILKEIEEGEWVKKAPVLSNY</sequence>
<reference evidence="4" key="1">
    <citation type="submission" date="2023-03" db="EMBL/GenBank/DDBJ databases">
        <title>Massive genome expansion in bonnet fungi (Mycena s.s.) driven by repeated elements and novel gene families across ecological guilds.</title>
        <authorList>
            <consortium name="Lawrence Berkeley National Laboratory"/>
            <person name="Harder C.B."/>
            <person name="Miyauchi S."/>
            <person name="Viragh M."/>
            <person name="Kuo A."/>
            <person name="Thoen E."/>
            <person name="Andreopoulos B."/>
            <person name="Lu D."/>
            <person name="Skrede I."/>
            <person name="Drula E."/>
            <person name="Henrissat B."/>
            <person name="Morin E."/>
            <person name="Kohler A."/>
            <person name="Barry K."/>
            <person name="LaButti K."/>
            <person name="Morin E."/>
            <person name="Salamov A."/>
            <person name="Lipzen A."/>
            <person name="Mereny Z."/>
            <person name="Hegedus B."/>
            <person name="Baldrian P."/>
            <person name="Stursova M."/>
            <person name="Weitz H."/>
            <person name="Taylor A."/>
            <person name="Grigoriev I.V."/>
            <person name="Nagy L.G."/>
            <person name="Martin F."/>
            <person name="Kauserud H."/>
        </authorList>
    </citation>
    <scope>NUCLEOTIDE SEQUENCE</scope>
    <source>
        <strain evidence="4">CBHHK188m</strain>
    </source>
</reference>
<dbReference type="InterPro" id="IPR036291">
    <property type="entry name" value="NAD(P)-bd_dom_sf"/>
</dbReference>
<dbReference type="Proteomes" id="UP001215280">
    <property type="component" value="Unassembled WGS sequence"/>
</dbReference>
<keyword evidence="2" id="KW-0732">Signal</keyword>